<accession>A0A7R8CU00</accession>
<feature type="region of interest" description="Disordered" evidence="1">
    <location>
        <begin position="142"/>
        <end position="195"/>
    </location>
</feature>
<keyword evidence="4" id="KW-1185">Reference proteome</keyword>
<keyword evidence="2" id="KW-0812">Transmembrane</keyword>
<feature type="compositionally biased region" description="Low complexity" evidence="1">
    <location>
        <begin position="671"/>
        <end position="686"/>
    </location>
</feature>
<dbReference type="AlphaFoldDB" id="A0A7R8CU00"/>
<name>A0A7R8CU00_LEPSM</name>
<gene>
    <name evidence="3" type="ORF">LSAA_8942</name>
</gene>
<evidence type="ECO:0000256" key="2">
    <source>
        <dbReference type="SAM" id="Phobius"/>
    </source>
</evidence>
<sequence>MVKIGNLNIIQTKHEGGDGYISSFFESFWPFRAHQRPSLSEPSFSPSHLLEISDSESKKEEFIRDFCKGEFDGDLEDFKKSLDYYKIPFNSDLYALQSQLCSDLLKKTTSPSTTTTTRKLYFNERSIITKRPPHREFLVQSGFSYNSNSDNNRDYYPNVKSSSINPREPLQQDNRPYFISSDRRSDSDRSLNNNRYRRINLNRKSPPKPAIMNDNDVKFYPATVQDFLEAPGRPFIKKLPVAPEQQITPRFLTKTPATTTSTITTTRIFSKFIAYDANPDILRKRVVIKPRKHLNHQQGIRRNRVRIPVRKNFYNDAKKARPIITQKGVINVSTVINYKPKNHHEIINTVHLLPRQQQKTITYTTSTPMIFSSTSSPITRTTPTAPMEIDPTVFGHHEVLHEISAPTSFIIPDEFVGSFGAKQEVRSEPFLPEEALLLQNEIFDDYGTSTTENYSNEETTTVRNDFIDNKIDSTTYRVISAEDFQFLPSSILPSLEFRPESLDKDKDYYDDIENVIGDLSDVASTSPVEDIKPKSKGSAQKLAYILIGVCCGLSVLCLIVVVVSLAYKKERHFMGEEYRRNLFRRIMNGYLSHGRTRFSSGSSHSSIHEKTSTSRLTGKRRRRCFPTNVYLDNLNDLTRLSDNELKKTQKSDVDEDDDNFSVEELFESRSKVVSNASSSSPSMSIKSAKKIHQGRGVR</sequence>
<keyword evidence="2" id="KW-0472">Membrane</keyword>
<feature type="transmembrane region" description="Helical" evidence="2">
    <location>
        <begin position="542"/>
        <end position="567"/>
    </location>
</feature>
<protein>
    <submittedName>
        <fullName evidence="3">(salmon louse) hypothetical protein</fullName>
    </submittedName>
</protein>
<feature type="compositionally biased region" description="Low complexity" evidence="1">
    <location>
        <begin position="144"/>
        <end position="158"/>
    </location>
</feature>
<evidence type="ECO:0000256" key="1">
    <source>
        <dbReference type="SAM" id="MobiDB-lite"/>
    </source>
</evidence>
<evidence type="ECO:0000313" key="4">
    <source>
        <dbReference type="Proteomes" id="UP000675881"/>
    </source>
</evidence>
<reference evidence="3" key="1">
    <citation type="submission" date="2021-02" db="EMBL/GenBank/DDBJ databases">
        <authorList>
            <person name="Bekaert M."/>
        </authorList>
    </citation>
    <scope>NUCLEOTIDE SEQUENCE</scope>
    <source>
        <strain evidence="3">IoA-00</strain>
    </source>
</reference>
<feature type="region of interest" description="Disordered" evidence="1">
    <location>
        <begin position="597"/>
        <end position="618"/>
    </location>
</feature>
<feature type="region of interest" description="Disordered" evidence="1">
    <location>
        <begin position="671"/>
        <end position="698"/>
    </location>
</feature>
<dbReference type="EMBL" id="HG994583">
    <property type="protein sequence ID" value="CAF2930764.1"/>
    <property type="molecule type" value="Genomic_DNA"/>
</dbReference>
<feature type="compositionally biased region" description="Basic residues" evidence="1">
    <location>
        <begin position="687"/>
        <end position="698"/>
    </location>
</feature>
<keyword evidence="2" id="KW-1133">Transmembrane helix</keyword>
<dbReference type="Proteomes" id="UP000675881">
    <property type="component" value="Chromosome 4"/>
</dbReference>
<organism evidence="3 4">
    <name type="scientific">Lepeophtheirus salmonis</name>
    <name type="common">Salmon louse</name>
    <name type="synonym">Caligus salmonis</name>
    <dbReference type="NCBI Taxonomy" id="72036"/>
    <lineage>
        <taxon>Eukaryota</taxon>
        <taxon>Metazoa</taxon>
        <taxon>Ecdysozoa</taxon>
        <taxon>Arthropoda</taxon>
        <taxon>Crustacea</taxon>
        <taxon>Multicrustacea</taxon>
        <taxon>Hexanauplia</taxon>
        <taxon>Copepoda</taxon>
        <taxon>Siphonostomatoida</taxon>
        <taxon>Caligidae</taxon>
        <taxon>Lepeophtheirus</taxon>
    </lineage>
</organism>
<proteinExistence type="predicted"/>
<evidence type="ECO:0000313" key="3">
    <source>
        <dbReference type="EMBL" id="CAF2930764.1"/>
    </source>
</evidence>